<evidence type="ECO:0000256" key="3">
    <source>
        <dbReference type="ARBA" id="ARBA00023242"/>
    </source>
</evidence>
<dbReference type="FunFam" id="4.10.280.10:FF:000019">
    <property type="entry name" value="Myc proto-oncogene protein"/>
    <property type="match status" value="1"/>
</dbReference>
<dbReference type="GO" id="GO:0003700">
    <property type="term" value="F:DNA-binding transcription factor activity"/>
    <property type="evidence" value="ECO:0007669"/>
    <property type="project" value="TreeGrafter"/>
</dbReference>
<dbReference type="Proteomes" id="UP000050741">
    <property type="component" value="Unassembled WGS sequence"/>
</dbReference>
<keyword evidence="5" id="KW-0732">Signal</keyword>
<keyword evidence="7" id="KW-1185">Reference proteome</keyword>
<dbReference type="SMART" id="SM00353">
    <property type="entry name" value="HLH"/>
    <property type="match status" value="1"/>
</dbReference>
<feature type="domain" description="BHLH" evidence="6">
    <location>
        <begin position="211"/>
        <end position="262"/>
    </location>
</feature>
<name>A0A183BYE7_GLOPA</name>
<dbReference type="AlphaFoldDB" id="A0A183BYE7"/>
<evidence type="ECO:0000256" key="2">
    <source>
        <dbReference type="ARBA" id="ARBA00023125"/>
    </source>
</evidence>
<dbReference type="WBParaSite" id="GPLIN_000563700">
    <property type="protein sequence ID" value="GPLIN_000563700"/>
    <property type="gene ID" value="GPLIN_000563700"/>
</dbReference>
<evidence type="ECO:0000313" key="7">
    <source>
        <dbReference type="Proteomes" id="UP000050741"/>
    </source>
</evidence>
<feature type="chain" id="PRO_5008146799" evidence="5">
    <location>
        <begin position="48"/>
        <end position="309"/>
    </location>
</feature>
<dbReference type="InterPro" id="IPR036638">
    <property type="entry name" value="HLH_DNA-bd_sf"/>
</dbReference>
<feature type="signal peptide" evidence="5">
    <location>
        <begin position="1"/>
        <end position="47"/>
    </location>
</feature>
<dbReference type="PROSITE" id="PS50888">
    <property type="entry name" value="BHLH"/>
    <property type="match status" value="1"/>
</dbReference>
<dbReference type="Pfam" id="PF00010">
    <property type="entry name" value="HLH"/>
    <property type="match status" value="1"/>
</dbReference>
<dbReference type="GO" id="GO:0046983">
    <property type="term" value="F:protein dimerization activity"/>
    <property type="evidence" value="ECO:0007669"/>
    <property type="project" value="InterPro"/>
</dbReference>
<feature type="region of interest" description="Disordered" evidence="4">
    <location>
        <begin position="290"/>
        <end position="309"/>
    </location>
</feature>
<keyword evidence="3" id="KW-0539">Nucleus</keyword>
<feature type="compositionally biased region" description="Polar residues" evidence="4">
    <location>
        <begin position="196"/>
        <end position="205"/>
    </location>
</feature>
<keyword evidence="2" id="KW-0238">DNA-binding</keyword>
<comment type="similarity">
    <text evidence="1">Belongs to the MAX family.</text>
</comment>
<proteinExistence type="inferred from homology"/>
<dbReference type="SUPFAM" id="SSF47459">
    <property type="entry name" value="HLH, helix-loop-helix DNA-binding domain"/>
    <property type="match status" value="1"/>
</dbReference>
<dbReference type="GO" id="GO:0003677">
    <property type="term" value="F:DNA binding"/>
    <property type="evidence" value="ECO:0007669"/>
    <property type="project" value="UniProtKB-KW"/>
</dbReference>
<dbReference type="GO" id="GO:0045944">
    <property type="term" value="P:positive regulation of transcription by RNA polymerase II"/>
    <property type="evidence" value="ECO:0007669"/>
    <property type="project" value="TreeGrafter"/>
</dbReference>
<accession>A0A183BYE7</accession>
<evidence type="ECO:0000256" key="1">
    <source>
        <dbReference type="ARBA" id="ARBA00007628"/>
    </source>
</evidence>
<feature type="region of interest" description="Disordered" evidence="4">
    <location>
        <begin position="185"/>
        <end position="218"/>
    </location>
</feature>
<dbReference type="GO" id="GO:0090575">
    <property type="term" value="C:RNA polymerase II transcription regulator complex"/>
    <property type="evidence" value="ECO:0007669"/>
    <property type="project" value="TreeGrafter"/>
</dbReference>
<organism evidence="7 8">
    <name type="scientific">Globodera pallida</name>
    <name type="common">Potato cyst nematode worm</name>
    <name type="synonym">Heterodera pallida</name>
    <dbReference type="NCBI Taxonomy" id="36090"/>
    <lineage>
        <taxon>Eukaryota</taxon>
        <taxon>Metazoa</taxon>
        <taxon>Ecdysozoa</taxon>
        <taxon>Nematoda</taxon>
        <taxon>Chromadorea</taxon>
        <taxon>Rhabditida</taxon>
        <taxon>Tylenchina</taxon>
        <taxon>Tylenchomorpha</taxon>
        <taxon>Tylenchoidea</taxon>
        <taxon>Heteroderidae</taxon>
        <taxon>Heteroderinae</taxon>
        <taxon>Globodera</taxon>
    </lineage>
</organism>
<reference evidence="8" key="3">
    <citation type="submission" date="2016-06" db="UniProtKB">
        <authorList>
            <consortium name="WormBaseParasite"/>
        </authorList>
    </citation>
    <scope>IDENTIFICATION</scope>
</reference>
<evidence type="ECO:0000313" key="8">
    <source>
        <dbReference type="WBParaSite" id="GPLIN_000563700"/>
    </source>
</evidence>
<dbReference type="PANTHER" id="PTHR10328:SF10">
    <property type="entry name" value="MAX-LIKE PROTEIN 1"/>
    <property type="match status" value="1"/>
</dbReference>
<evidence type="ECO:0000259" key="6">
    <source>
        <dbReference type="PROSITE" id="PS50888"/>
    </source>
</evidence>
<sequence>MGGKAAEMLIWRWPCSSGGGWTQRNFAGRLFVAIVASLIGVAPAANAGDVDEDSAFDTDGDDTNSLPEEVLVELPQQQRVTCVQSATSDGLTRHWNRRPATRASIRAEIAIKLGGKAAEMLMFGASLGHHAFGGLASVTPQNGVSLVRSWDAYAAEFCRPLKGSCRIDGSLALFVEMSDQDFSDDGMDEYSGVSPAPSSTTTDQISDSKRQARAQHNALERRRRDNIKDMYCSLKDEIPNFTNDRASRAQILKKAIDTIQKSQNEMCDLKEEIEKLEEMNTSIRNQISTADKCQAQKQQKKMIQQHPQN</sequence>
<evidence type="ECO:0000256" key="4">
    <source>
        <dbReference type="SAM" id="MobiDB-lite"/>
    </source>
</evidence>
<protein>
    <submittedName>
        <fullName evidence="8">BHLH domain-containing protein</fullName>
    </submittedName>
</protein>
<feature type="compositionally biased region" description="Low complexity" evidence="4">
    <location>
        <begin position="292"/>
        <end position="309"/>
    </location>
</feature>
<reference evidence="7" key="2">
    <citation type="submission" date="2014-05" db="EMBL/GenBank/DDBJ databases">
        <title>The genome and life-stage specific transcriptomes of Globodera pallida elucidate key aspects of plant parasitism by a cyst nematode.</title>
        <authorList>
            <person name="Cotton J.A."/>
            <person name="Lilley C.J."/>
            <person name="Jones L.M."/>
            <person name="Kikuchi T."/>
            <person name="Reid A.J."/>
            <person name="Thorpe P."/>
            <person name="Tsai I.J."/>
            <person name="Beasley H."/>
            <person name="Blok V."/>
            <person name="Cock P.J.A."/>
            <person name="Van den Akker S.E."/>
            <person name="Holroyd N."/>
            <person name="Hunt M."/>
            <person name="Mantelin S."/>
            <person name="Naghra H."/>
            <person name="Pain A."/>
            <person name="Palomares-Rius J.E."/>
            <person name="Zarowiecki M."/>
            <person name="Berriman M."/>
            <person name="Jones J.T."/>
            <person name="Urwin P.E."/>
        </authorList>
    </citation>
    <scope>NUCLEOTIDE SEQUENCE [LARGE SCALE GENOMIC DNA]</scope>
    <source>
        <strain evidence="7">Lindley</strain>
    </source>
</reference>
<dbReference type="PANTHER" id="PTHR10328">
    <property type="entry name" value="PROTEIN MAX MYC-ASSOCIATED FACTOR X"/>
    <property type="match status" value="1"/>
</dbReference>
<dbReference type="Gene3D" id="4.10.280.10">
    <property type="entry name" value="Helix-loop-helix DNA-binding domain"/>
    <property type="match status" value="1"/>
</dbReference>
<evidence type="ECO:0000256" key="5">
    <source>
        <dbReference type="SAM" id="SignalP"/>
    </source>
</evidence>
<dbReference type="InterPro" id="IPR011598">
    <property type="entry name" value="bHLH_dom"/>
</dbReference>
<reference evidence="7" key="1">
    <citation type="submission" date="2013-12" db="EMBL/GenBank/DDBJ databases">
        <authorList>
            <person name="Aslett M."/>
        </authorList>
    </citation>
    <scope>NUCLEOTIDE SEQUENCE [LARGE SCALE GENOMIC DNA]</scope>
    <source>
        <strain evidence="7">Lindley</strain>
    </source>
</reference>